<dbReference type="OrthoDB" id="258549at2"/>
<dbReference type="CDD" id="cd05256">
    <property type="entry name" value="UDP_AE_SDR_e"/>
    <property type="match status" value="1"/>
</dbReference>
<dbReference type="Gene3D" id="3.90.25.10">
    <property type="entry name" value="UDP-galactose 4-epimerase, domain 1"/>
    <property type="match status" value="1"/>
</dbReference>
<dbReference type="AlphaFoldDB" id="A0A1U9NP28"/>
<dbReference type="RefSeq" id="WP_146663365.1">
    <property type="nucleotide sequence ID" value="NZ_CP019791.1"/>
</dbReference>
<dbReference type="GO" id="GO:0003978">
    <property type="term" value="F:UDP-glucose 4-epimerase activity"/>
    <property type="evidence" value="ECO:0007669"/>
    <property type="project" value="UniProtKB-EC"/>
</dbReference>
<evidence type="ECO:0000313" key="2">
    <source>
        <dbReference type="EMBL" id="AQT69702.1"/>
    </source>
</evidence>
<dbReference type="EMBL" id="CP019791">
    <property type="protein sequence ID" value="AQT69702.1"/>
    <property type="molecule type" value="Genomic_DNA"/>
</dbReference>
<proteinExistence type="predicted"/>
<dbReference type="PANTHER" id="PTHR43245">
    <property type="entry name" value="BIFUNCTIONAL POLYMYXIN RESISTANCE PROTEIN ARNA"/>
    <property type="match status" value="1"/>
</dbReference>
<gene>
    <name evidence="2" type="ORF">STSP2_02897</name>
</gene>
<dbReference type="STRING" id="1936003.STSP2_02897"/>
<dbReference type="PANTHER" id="PTHR43245:SF13">
    <property type="entry name" value="UDP-D-APIOSE_UDP-D-XYLOSE SYNTHASE 2"/>
    <property type="match status" value="1"/>
</dbReference>
<accession>A0A1U9NP28</accession>
<dbReference type="PRINTS" id="PR01713">
    <property type="entry name" value="NUCEPIMERASE"/>
</dbReference>
<keyword evidence="3" id="KW-1185">Reference proteome</keyword>
<dbReference type="Gene3D" id="3.40.50.720">
    <property type="entry name" value="NAD(P)-binding Rossmann-like Domain"/>
    <property type="match status" value="1"/>
</dbReference>
<name>A0A1U9NP28_9BACT</name>
<evidence type="ECO:0000313" key="3">
    <source>
        <dbReference type="Proteomes" id="UP000189674"/>
    </source>
</evidence>
<sequence>MSSYLVTGGAGFIGSNICRRLVNEGHSVKVIDNLLTGKKSNLDDIIDKIDFIEGDMGDVELSKAAMKDVDVVFHQGALPSVPKSVDDPAATHKHCVDATFNVLLAARDSGVKRVVYAASSSAYGDSERLPKVEDMVTNPLSPYAVGKLVGEYYCKVFSEVFGLETIALRYFNVFGPYQDPTSQYAAAIPAFVTSILKGTPPTIYGDGEQSRDFTYIDNVVEANMCAANAEKTQGEVVNIACGDRITVNEIIKMINSITGQNVEPEYAPRRAGDVKHSHADISKAKEVIGFEPVCEFREGLDKAIDWYRDNLM</sequence>
<dbReference type="InterPro" id="IPR001509">
    <property type="entry name" value="Epimerase_deHydtase"/>
</dbReference>
<feature type="domain" description="NAD-dependent epimerase/dehydratase" evidence="1">
    <location>
        <begin position="5"/>
        <end position="240"/>
    </location>
</feature>
<keyword evidence="2" id="KW-0413">Isomerase</keyword>
<dbReference type="Proteomes" id="UP000189674">
    <property type="component" value="Chromosome"/>
</dbReference>
<organism evidence="2 3">
    <name type="scientific">Anaerohalosphaera lusitana</name>
    <dbReference type="NCBI Taxonomy" id="1936003"/>
    <lineage>
        <taxon>Bacteria</taxon>
        <taxon>Pseudomonadati</taxon>
        <taxon>Planctomycetota</taxon>
        <taxon>Phycisphaerae</taxon>
        <taxon>Sedimentisphaerales</taxon>
        <taxon>Anaerohalosphaeraceae</taxon>
        <taxon>Anaerohalosphaera</taxon>
    </lineage>
</organism>
<protein>
    <submittedName>
        <fullName evidence="2">UDP-glucose 4-epimerase</fullName>
        <ecNumber evidence="2">5.1.3.2</ecNumber>
    </submittedName>
</protein>
<dbReference type="EC" id="5.1.3.2" evidence="2"/>
<dbReference type="InterPro" id="IPR036291">
    <property type="entry name" value="NAD(P)-bd_dom_sf"/>
</dbReference>
<reference evidence="3" key="1">
    <citation type="submission" date="2017-02" db="EMBL/GenBank/DDBJ databases">
        <title>Comparative genomics and description of representatives of a novel lineage of planctomycetes thriving in anoxic sediments.</title>
        <authorList>
            <person name="Spring S."/>
            <person name="Bunk B."/>
            <person name="Sproer C."/>
        </authorList>
    </citation>
    <scope>NUCLEOTIDE SEQUENCE [LARGE SCALE GENOMIC DNA]</scope>
    <source>
        <strain evidence="3">ST-NAGAB-D1</strain>
    </source>
</reference>
<dbReference type="SUPFAM" id="SSF51735">
    <property type="entry name" value="NAD(P)-binding Rossmann-fold domains"/>
    <property type="match status" value="1"/>
</dbReference>
<dbReference type="KEGG" id="alus:STSP2_02897"/>
<dbReference type="Pfam" id="PF01370">
    <property type="entry name" value="Epimerase"/>
    <property type="match status" value="1"/>
</dbReference>
<evidence type="ECO:0000259" key="1">
    <source>
        <dbReference type="Pfam" id="PF01370"/>
    </source>
</evidence>
<dbReference type="InterPro" id="IPR050177">
    <property type="entry name" value="Lipid_A_modif_metabolic_enz"/>
</dbReference>